<dbReference type="eggNOG" id="COG0332">
    <property type="taxonomic scope" value="Bacteria"/>
</dbReference>
<dbReference type="Pfam" id="PF08545">
    <property type="entry name" value="ACP_syn_III"/>
    <property type="match status" value="1"/>
</dbReference>
<protein>
    <submittedName>
        <fullName evidence="6">Beta-ketoacyl-acyl-carrier-protein synthase III</fullName>
        <ecNumber evidence="6">2.3.1.180</ecNumber>
    </submittedName>
</protein>
<accession>K9ZNL3</accession>
<dbReference type="HOGENOM" id="CLU_040138_0_0_3"/>
<dbReference type="SUPFAM" id="SSF47336">
    <property type="entry name" value="ACP-like"/>
    <property type="match status" value="1"/>
</dbReference>
<dbReference type="PANTHER" id="PTHR34069:SF3">
    <property type="entry name" value="ACYL-COA:ACYL-COA ALKYLTRANSFERASE"/>
    <property type="match status" value="1"/>
</dbReference>
<dbReference type="CDD" id="cd00827">
    <property type="entry name" value="init_cond_enzymes"/>
    <property type="match status" value="1"/>
</dbReference>
<dbReference type="OrthoDB" id="6439746at2"/>
<dbReference type="GO" id="GO:0004315">
    <property type="term" value="F:3-oxoacyl-[acyl-carrier-protein] synthase activity"/>
    <property type="evidence" value="ECO:0007669"/>
    <property type="project" value="InterPro"/>
</dbReference>
<feature type="domain" description="Beta-ketoacyl-[acyl-carrier-protein] synthase III C-terminal" evidence="4">
    <location>
        <begin position="265"/>
        <end position="353"/>
    </location>
</feature>
<keyword evidence="2 6" id="KW-0012">Acyltransferase</keyword>
<dbReference type="KEGG" id="acy:Anacy_5466"/>
<gene>
    <name evidence="6" type="ordered locus">Anacy_5466</name>
</gene>
<dbReference type="Gene3D" id="1.10.1200.10">
    <property type="entry name" value="ACP-like"/>
    <property type="match status" value="1"/>
</dbReference>
<dbReference type="InterPro" id="IPR016039">
    <property type="entry name" value="Thiolase-like"/>
</dbReference>
<dbReference type="InterPro" id="IPR009081">
    <property type="entry name" value="PP-bd_ACP"/>
</dbReference>
<dbReference type="Pfam" id="PF00550">
    <property type="entry name" value="PP-binding"/>
    <property type="match status" value="1"/>
</dbReference>
<dbReference type="InterPro" id="IPR013751">
    <property type="entry name" value="ACP_syn_III_N"/>
</dbReference>
<keyword evidence="7" id="KW-1185">Reference proteome</keyword>
<evidence type="ECO:0000256" key="1">
    <source>
        <dbReference type="ARBA" id="ARBA00022679"/>
    </source>
</evidence>
<dbReference type="InterPro" id="IPR036736">
    <property type="entry name" value="ACP-like_sf"/>
</dbReference>
<organism evidence="6 7">
    <name type="scientific">Anabaena cylindrica (strain ATCC 27899 / PCC 7122)</name>
    <dbReference type="NCBI Taxonomy" id="272123"/>
    <lineage>
        <taxon>Bacteria</taxon>
        <taxon>Bacillati</taxon>
        <taxon>Cyanobacteriota</taxon>
        <taxon>Cyanophyceae</taxon>
        <taxon>Nostocales</taxon>
        <taxon>Nostocaceae</taxon>
        <taxon>Anabaena</taxon>
    </lineage>
</organism>
<dbReference type="Proteomes" id="UP000010474">
    <property type="component" value="Chromosome"/>
</dbReference>
<evidence type="ECO:0000313" key="6">
    <source>
        <dbReference type="EMBL" id="AFZ60781.1"/>
    </source>
</evidence>
<dbReference type="EMBL" id="CP003659">
    <property type="protein sequence ID" value="AFZ60781.1"/>
    <property type="molecule type" value="Genomic_DNA"/>
</dbReference>
<dbReference type="AlphaFoldDB" id="K9ZNL3"/>
<evidence type="ECO:0000259" key="3">
    <source>
        <dbReference type="Pfam" id="PF00550"/>
    </source>
</evidence>
<evidence type="ECO:0000256" key="2">
    <source>
        <dbReference type="ARBA" id="ARBA00023315"/>
    </source>
</evidence>
<dbReference type="Pfam" id="PF08541">
    <property type="entry name" value="ACP_syn_III_C"/>
    <property type="match status" value="1"/>
</dbReference>
<dbReference type="EC" id="2.3.1.180" evidence="6"/>
<proteinExistence type="predicted"/>
<dbReference type="STRING" id="272123.Anacy_5466"/>
<dbReference type="SUPFAM" id="SSF53901">
    <property type="entry name" value="Thiolase-like"/>
    <property type="match status" value="1"/>
</dbReference>
<evidence type="ECO:0000313" key="7">
    <source>
        <dbReference type="Proteomes" id="UP000010474"/>
    </source>
</evidence>
<dbReference type="PATRIC" id="fig|272123.3.peg.5920"/>
<dbReference type="GO" id="GO:0033818">
    <property type="term" value="F:beta-ketoacyl-acyl-carrier-protein synthase III activity"/>
    <property type="evidence" value="ECO:0007669"/>
    <property type="project" value="UniProtKB-EC"/>
</dbReference>
<reference evidence="7" key="1">
    <citation type="journal article" date="2013" name="Proc. Natl. Acad. Sci. U.S.A.">
        <title>Improving the coverage of the cyanobacterial phylum using diversity-driven genome sequencing.</title>
        <authorList>
            <person name="Shih P.M."/>
            <person name="Wu D."/>
            <person name="Latifi A."/>
            <person name="Axen S.D."/>
            <person name="Fewer D.P."/>
            <person name="Talla E."/>
            <person name="Calteau A."/>
            <person name="Cai F."/>
            <person name="Tandeau de Marsac N."/>
            <person name="Rippka R."/>
            <person name="Herdman M."/>
            <person name="Sivonen K."/>
            <person name="Coursin T."/>
            <person name="Laurent T."/>
            <person name="Goodwin L."/>
            <person name="Nolan M."/>
            <person name="Davenport K.W."/>
            <person name="Han C.S."/>
            <person name="Rubin E.M."/>
            <person name="Eisen J.A."/>
            <person name="Woyke T."/>
            <person name="Gugger M."/>
            <person name="Kerfeld C.A."/>
        </authorList>
    </citation>
    <scope>NUCLEOTIDE SEQUENCE [LARGE SCALE GENOMIC DNA]</scope>
    <source>
        <strain evidence="7">ATCC 27899 / PCC 7122</strain>
    </source>
</reference>
<dbReference type="PANTHER" id="PTHR34069">
    <property type="entry name" value="3-OXOACYL-[ACYL-CARRIER-PROTEIN] SYNTHASE 3"/>
    <property type="match status" value="1"/>
</dbReference>
<dbReference type="RefSeq" id="WP_015217393.1">
    <property type="nucleotide sequence ID" value="NC_019771.1"/>
</dbReference>
<dbReference type="InterPro" id="IPR013747">
    <property type="entry name" value="ACP_syn_III_C"/>
</dbReference>
<name>K9ZNL3_ANACC</name>
<sequence length="499" mass="54552">MNNCPVGIRSLAVSFPSIIRTNDYWRNKYPNLFAKEKLRKTRVSPAIESTSDNNGIDIWSQEVAPYLSDAFRGNVERRVLGEGESSLKLECHAARDAIASAKLSHNEIDLLIVASLFSEHIGPGHASYLAHQLELQCPAWNLESTCSSALVALENAHALVQVGAYHNILVVVSQIGSNTVDEEDTLSWSMGDGAGAFVVGLLKPHQGILGSKIVHTAETCGAYVHELVTDAQKQPQIRTRTGTNANTLAETAVDFVRQCCDAAVAAAGITLDQIDFFAFNTPTAWYASVCTRALGINPERTINLYPRYANIGPVLPIANLYHAVHTGKIRENDLVLVYTKGAAATAAATVMRWGDVALGQVPADPISVTWENEIVKPAKISNLSTPINSFYREKILAAATDSQQQMLESYLLENLSSLLQIPVKNLDVNQYFTVLLDSLMAIILKKKIESDLQLQVSLNQFLGEQNINTLSTELLNQLALSKLITKEAITTEEREILSL</sequence>
<keyword evidence="1 6" id="KW-0808">Transferase</keyword>
<feature type="domain" description="Beta-ketoacyl-[acyl-carrier-protein] synthase III N-terminal" evidence="5">
    <location>
        <begin position="142"/>
        <end position="213"/>
    </location>
</feature>
<evidence type="ECO:0000259" key="4">
    <source>
        <dbReference type="Pfam" id="PF08541"/>
    </source>
</evidence>
<feature type="domain" description="Carrier" evidence="3">
    <location>
        <begin position="410"/>
        <end position="472"/>
    </location>
</feature>
<dbReference type="GO" id="GO:0044550">
    <property type="term" value="P:secondary metabolite biosynthetic process"/>
    <property type="evidence" value="ECO:0007669"/>
    <property type="project" value="TreeGrafter"/>
</dbReference>
<dbReference type="GO" id="GO:0006633">
    <property type="term" value="P:fatty acid biosynthetic process"/>
    <property type="evidence" value="ECO:0007669"/>
    <property type="project" value="InterPro"/>
</dbReference>
<evidence type="ECO:0000259" key="5">
    <source>
        <dbReference type="Pfam" id="PF08545"/>
    </source>
</evidence>
<dbReference type="Gene3D" id="3.40.47.10">
    <property type="match status" value="1"/>
</dbReference>